<sequence length="64" mass="7508">MKVWIRPYALLTPHKAGWLTRQIKSKITTTEIPAVIFKKERPGLSALKLNTVRLFFFIFAFFLL</sequence>
<protein>
    <submittedName>
        <fullName evidence="1">Uncharacterized protein</fullName>
    </submittedName>
</protein>
<dbReference type="EMBL" id="FWEV01000112">
    <property type="protein sequence ID" value="SLM29859.1"/>
    <property type="molecule type" value="Genomic_DNA"/>
</dbReference>
<evidence type="ECO:0000313" key="2">
    <source>
        <dbReference type="Proteomes" id="UP000191931"/>
    </source>
</evidence>
<keyword evidence="2" id="KW-1185">Reference proteome</keyword>
<dbReference type="AlphaFoldDB" id="A0A1W1HBP4"/>
<accession>A0A1W1HBP4</accession>
<name>A0A1W1HBP4_9BACT</name>
<reference evidence="1 2" key="1">
    <citation type="submission" date="2017-03" db="EMBL/GenBank/DDBJ databases">
        <authorList>
            <person name="Afonso C.L."/>
            <person name="Miller P.J."/>
            <person name="Scott M.A."/>
            <person name="Spackman E."/>
            <person name="Goraichik I."/>
            <person name="Dimitrov K.M."/>
            <person name="Suarez D.L."/>
            <person name="Swayne D.E."/>
        </authorList>
    </citation>
    <scope>NUCLEOTIDE SEQUENCE [LARGE SCALE GENOMIC DNA]</scope>
    <source>
        <strain evidence="1">PRJEB14757</strain>
    </source>
</reference>
<organism evidence="1 2">
    <name type="scientific">Desulfamplus magnetovallimortis</name>
    <dbReference type="NCBI Taxonomy" id="1246637"/>
    <lineage>
        <taxon>Bacteria</taxon>
        <taxon>Pseudomonadati</taxon>
        <taxon>Thermodesulfobacteriota</taxon>
        <taxon>Desulfobacteria</taxon>
        <taxon>Desulfobacterales</taxon>
        <taxon>Desulfobacteraceae</taxon>
        <taxon>Desulfamplus</taxon>
    </lineage>
</organism>
<proteinExistence type="predicted"/>
<evidence type="ECO:0000313" key="1">
    <source>
        <dbReference type="EMBL" id="SLM29859.1"/>
    </source>
</evidence>
<dbReference type="Proteomes" id="UP000191931">
    <property type="component" value="Unassembled WGS sequence"/>
</dbReference>
<gene>
    <name evidence="1" type="ORF">MTBBW1_20056</name>
</gene>